<dbReference type="PaxDb" id="4097-A0A1S3WYU8"/>
<dbReference type="Gene3D" id="3.10.20.90">
    <property type="entry name" value="Phosphatidylinositol 3-kinase Catalytic Subunit, Chain A, domain 1"/>
    <property type="match status" value="1"/>
</dbReference>
<evidence type="ECO:0000313" key="2">
    <source>
        <dbReference type="RefSeq" id="XP_016432814.1"/>
    </source>
</evidence>
<feature type="domain" description="Ubiquitin-like" evidence="1">
    <location>
        <begin position="1"/>
        <end position="46"/>
    </location>
</feature>
<accession>A0A1S3WYU8</accession>
<dbReference type="OMA" id="HEWILEY"/>
<dbReference type="SUPFAM" id="SSF54236">
    <property type="entry name" value="Ubiquitin-like"/>
    <property type="match status" value="1"/>
</dbReference>
<organism evidence="2">
    <name type="scientific">Nicotiana tabacum</name>
    <name type="common">Common tobacco</name>
    <dbReference type="NCBI Taxonomy" id="4097"/>
    <lineage>
        <taxon>Eukaryota</taxon>
        <taxon>Viridiplantae</taxon>
        <taxon>Streptophyta</taxon>
        <taxon>Embryophyta</taxon>
        <taxon>Tracheophyta</taxon>
        <taxon>Spermatophyta</taxon>
        <taxon>Magnoliopsida</taxon>
        <taxon>eudicotyledons</taxon>
        <taxon>Gunneridae</taxon>
        <taxon>Pentapetalae</taxon>
        <taxon>asterids</taxon>
        <taxon>lamiids</taxon>
        <taxon>Solanales</taxon>
        <taxon>Solanaceae</taxon>
        <taxon>Nicotianoideae</taxon>
        <taxon>Nicotianeae</taxon>
        <taxon>Nicotiana</taxon>
    </lineage>
</organism>
<dbReference type="InterPro" id="IPR000626">
    <property type="entry name" value="Ubiquitin-like_dom"/>
</dbReference>
<dbReference type="PROSITE" id="PS50053">
    <property type="entry name" value="UBIQUITIN_2"/>
    <property type="match status" value="1"/>
</dbReference>
<sequence length="356" mass="40092">MRITGIPTADQRLIYKGKQLHSEQTLANCGIQKDESMQLVGRMRSTDHPQAWQLINDLVSLIFDILKSNYPSVPSDSDHIIRTLIQFLTMTPGDNIEKAYEHIKIFVSSWAPAALVMLYMSPDNANKFTADESVRSFVNSFTSMLPKHICVGCARIVLEFCKLLRRAAGLDDRLYNFCRNSLGAIVDSIGIARHTKELLALKDVFMFVCEVVVPELSHALELSKGSIESTGGLAVSIVRDFTEYMLALKKVIRSQILFGTSEAVCVRECIKYLHRILYDLLDKMELCLKKLEDQLGLKEIGKGKPIVPWWSQYLVILKELNSISKLFKGFGEGLLAEDEAKKGFTVFFDSGICKKI</sequence>
<dbReference type="RefSeq" id="XP_016432814.1">
    <property type="nucleotide sequence ID" value="XM_016577328.1"/>
</dbReference>
<evidence type="ECO:0000259" key="1">
    <source>
        <dbReference type="PROSITE" id="PS50053"/>
    </source>
</evidence>
<dbReference type="Pfam" id="PF00240">
    <property type="entry name" value="ubiquitin"/>
    <property type="match status" value="1"/>
</dbReference>
<reference evidence="2" key="1">
    <citation type="submission" date="2025-08" db="UniProtKB">
        <authorList>
            <consortium name="RefSeq"/>
        </authorList>
    </citation>
    <scope>IDENTIFICATION</scope>
</reference>
<dbReference type="InterPro" id="IPR029071">
    <property type="entry name" value="Ubiquitin-like_domsf"/>
</dbReference>
<dbReference type="STRING" id="4097.A0A1S3WYU8"/>
<proteinExistence type="predicted"/>
<dbReference type="OrthoDB" id="8068875at2759"/>
<gene>
    <name evidence="2" type="primary">LOC107759393</name>
</gene>
<dbReference type="PRINTS" id="PR00348">
    <property type="entry name" value="UBIQUITIN"/>
</dbReference>
<protein>
    <submittedName>
        <fullName evidence="2">E3 ubiquitin-protein ligase UPL5-like</fullName>
    </submittedName>
</protein>
<dbReference type="InterPro" id="IPR019956">
    <property type="entry name" value="Ubiquitin_dom"/>
</dbReference>
<dbReference type="AlphaFoldDB" id="A0A1S3WYU8"/>
<dbReference type="SMR" id="A0A1S3WYU8"/>
<dbReference type="KEGG" id="nta:107759393"/>
<name>A0A1S3WYU8_TOBAC</name>